<evidence type="ECO:0000313" key="1">
    <source>
        <dbReference type="Proteomes" id="UP000887579"/>
    </source>
</evidence>
<reference evidence="2" key="1">
    <citation type="submission" date="2022-11" db="UniProtKB">
        <authorList>
            <consortium name="WormBaseParasite"/>
        </authorList>
    </citation>
    <scope>IDENTIFICATION</scope>
</reference>
<name>A0AC34FDL0_9BILA</name>
<accession>A0AC34FDL0</accession>
<protein>
    <submittedName>
        <fullName evidence="2">NADH-ubiquinone oxidoreductase chain 1</fullName>
    </submittedName>
</protein>
<proteinExistence type="predicted"/>
<organism evidence="1 2">
    <name type="scientific">Panagrolaimus sp. ES5</name>
    <dbReference type="NCBI Taxonomy" id="591445"/>
    <lineage>
        <taxon>Eukaryota</taxon>
        <taxon>Metazoa</taxon>
        <taxon>Ecdysozoa</taxon>
        <taxon>Nematoda</taxon>
        <taxon>Chromadorea</taxon>
        <taxon>Rhabditida</taxon>
        <taxon>Tylenchina</taxon>
        <taxon>Panagrolaimomorpha</taxon>
        <taxon>Panagrolaimoidea</taxon>
        <taxon>Panagrolaimidae</taxon>
        <taxon>Panagrolaimus</taxon>
    </lineage>
</organism>
<sequence length="420" mass="48687">MVQIIHQLPTGEIYFYIIINYLMVILLVVCVLQAIAFITLYERHLLGLSQNRIGPTVVSFKGVLQAFIDGLKLIKKEQVLPLNSSLFLFLFVPGIAFIIILVDWIVLPYIFNFITFQYSLLFFLCLVGFRVYTTMIRGVVSKSKYPILGSVRSSSQRVSFEIAFSIYIFCIIFHFNLYSFDALFNLNLIFIVIPFLLIILAELNRAPFDFSEGERELVSGFNVEYSRVGFVFLFLSEYGILIIFRVLFSVLFLSFSFLGYFFMFRVLIFIRSSYPRYHIFIFVFVLQFIFYIKERLLNTLNKKFLNTLIGVFSYSNSLPLSSFISIISFLVLLTCCFGGYFCYSFCPCGIPEFTFKFSIYIRKSGDKFLKTLSILAVELVREFSRPVALTVRLTVNIMVGHLISIILYQVLELSLGNFYI</sequence>
<evidence type="ECO:0000313" key="2">
    <source>
        <dbReference type="WBParaSite" id="ES5_v2.g15032.t1"/>
    </source>
</evidence>
<dbReference type="WBParaSite" id="ES5_v2.g15032.t1">
    <property type="protein sequence ID" value="ES5_v2.g15032.t1"/>
    <property type="gene ID" value="ES5_v2.g15032"/>
</dbReference>
<dbReference type="Proteomes" id="UP000887579">
    <property type="component" value="Unplaced"/>
</dbReference>